<evidence type="ECO:0000313" key="3">
    <source>
        <dbReference type="Proteomes" id="UP000239863"/>
    </source>
</evidence>
<keyword evidence="1" id="KW-1133">Transmembrane helix</keyword>
<comment type="caution">
    <text evidence="2">The sequence shown here is derived from an EMBL/GenBank/DDBJ whole genome shotgun (WGS) entry which is preliminary data.</text>
</comment>
<protein>
    <submittedName>
        <fullName evidence="2">Uncharacterized protein</fullName>
    </submittedName>
</protein>
<reference evidence="2 3" key="1">
    <citation type="submission" date="2018-02" db="EMBL/GenBank/DDBJ databases">
        <title>Genomic Encyclopedia of Archaeal and Bacterial Type Strains, Phase II (KMG-II): from individual species to whole genera.</title>
        <authorList>
            <person name="Goeker M."/>
        </authorList>
    </citation>
    <scope>NUCLEOTIDE SEQUENCE [LARGE SCALE GENOMIC DNA]</scope>
    <source>
        <strain evidence="2 3">DSM 15099</strain>
    </source>
</reference>
<keyword evidence="1" id="KW-0812">Transmembrane</keyword>
<sequence length="52" mass="6319">MRRKEYNSLERITNSILITLAYFFFKLLGDKESFENLFMNIYGIKKPVKNKR</sequence>
<dbReference type="EMBL" id="PTIS01000014">
    <property type="protein sequence ID" value="PPK46994.1"/>
    <property type="molecule type" value="Genomic_DNA"/>
</dbReference>
<accession>A0A2S6FW20</accession>
<organism evidence="2 3">
    <name type="scientific">Clostridium algidicarnis DSM 15099</name>
    <dbReference type="NCBI Taxonomy" id="1121295"/>
    <lineage>
        <taxon>Bacteria</taxon>
        <taxon>Bacillati</taxon>
        <taxon>Bacillota</taxon>
        <taxon>Clostridia</taxon>
        <taxon>Eubacteriales</taxon>
        <taxon>Clostridiaceae</taxon>
        <taxon>Clostridium</taxon>
    </lineage>
</organism>
<evidence type="ECO:0000256" key="1">
    <source>
        <dbReference type="SAM" id="Phobius"/>
    </source>
</evidence>
<evidence type="ECO:0000313" key="2">
    <source>
        <dbReference type="EMBL" id="PPK46994.1"/>
    </source>
</evidence>
<dbReference type="AlphaFoldDB" id="A0A2S6FW20"/>
<gene>
    <name evidence="2" type="ORF">BD821_11434</name>
</gene>
<proteinExistence type="predicted"/>
<feature type="transmembrane region" description="Helical" evidence="1">
    <location>
        <begin position="12"/>
        <end position="29"/>
    </location>
</feature>
<dbReference type="RefSeq" id="WP_157469619.1">
    <property type="nucleotide sequence ID" value="NZ_PTIS01000014.1"/>
</dbReference>
<dbReference type="Proteomes" id="UP000239863">
    <property type="component" value="Unassembled WGS sequence"/>
</dbReference>
<keyword evidence="1" id="KW-0472">Membrane</keyword>
<name>A0A2S6FW20_9CLOT</name>
<dbReference type="GeneID" id="75091809"/>